<feature type="region of interest" description="Disordered" evidence="1">
    <location>
        <begin position="416"/>
        <end position="436"/>
    </location>
</feature>
<dbReference type="Pfam" id="PF14441">
    <property type="entry name" value="OTT_1508_deam"/>
    <property type="match status" value="1"/>
</dbReference>
<protein>
    <submittedName>
        <fullName evidence="2">Uncharacterized protein</fullName>
    </submittedName>
</protein>
<dbReference type="Proteomes" id="UP001444661">
    <property type="component" value="Unassembled WGS sequence"/>
</dbReference>
<organism evidence="2 3">
    <name type="scientific">Apiospora rasikravindrae</name>
    <dbReference type="NCBI Taxonomy" id="990691"/>
    <lineage>
        <taxon>Eukaryota</taxon>
        <taxon>Fungi</taxon>
        <taxon>Dikarya</taxon>
        <taxon>Ascomycota</taxon>
        <taxon>Pezizomycotina</taxon>
        <taxon>Sordariomycetes</taxon>
        <taxon>Xylariomycetidae</taxon>
        <taxon>Amphisphaeriales</taxon>
        <taxon>Apiosporaceae</taxon>
        <taxon>Apiospora</taxon>
    </lineage>
</organism>
<evidence type="ECO:0000313" key="3">
    <source>
        <dbReference type="Proteomes" id="UP001444661"/>
    </source>
</evidence>
<proteinExistence type="predicted"/>
<keyword evidence="3" id="KW-1185">Reference proteome</keyword>
<evidence type="ECO:0000313" key="2">
    <source>
        <dbReference type="EMBL" id="KAK8043448.1"/>
    </source>
</evidence>
<evidence type="ECO:0000256" key="1">
    <source>
        <dbReference type="SAM" id="MobiDB-lite"/>
    </source>
</evidence>
<reference evidence="2 3" key="1">
    <citation type="submission" date="2023-01" db="EMBL/GenBank/DDBJ databases">
        <title>Analysis of 21 Apiospora genomes using comparative genomics revels a genus with tremendous synthesis potential of carbohydrate active enzymes and secondary metabolites.</title>
        <authorList>
            <person name="Sorensen T."/>
        </authorList>
    </citation>
    <scope>NUCLEOTIDE SEQUENCE [LARGE SCALE GENOMIC DNA]</scope>
    <source>
        <strain evidence="2 3">CBS 33761</strain>
    </source>
</reference>
<feature type="compositionally biased region" description="Acidic residues" evidence="1">
    <location>
        <begin position="487"/>
        <end position="497"/>
    </location>
</feature>
<gene>
    <name evidence="2" type="ORF">PG993_005878</name>
</gene>
<feature type="region of interest" description="Disordered" evidence="1">
    <location>
        <begin position="457"/>
        <end position="504"/>
    </location>
</feature>
<dbReference type="EMBL" id="JAQQWK010000004">
    <property type="protein sequence ID" value="KAK8043448.1"/>
    <property type="molecule type" value="Genomic_DNA"/>
</dbReference>
<dbReference type="InterPro" id="IPR027796">
    <property type="entry name" value="OTT_1508_deam-like"/>
</dbReference>
<comment type="caution">
    <text evidence="2">The sequence shown here is derived from an EMBL/GenBank/DDBJ whole genome shotgun (WGS) entry which is preliminary data.</text>
</comment>
<name>A0ABR1TA38_9PEZI</name>
<sequence>MAPPRLDPYDKLISRFYEHVLTLKALGQTRGKHTAVLHHTGGIVATSTRLLNNLSYLIDYEKGGATSAAIAVEDGASCYTFWLACNNGSRLMTMKTMLENIVRDIRDIISRPEDKREESTIELIRRCINFSIARVIKERQCLYRSIRKCNEKSLFTGSQSSIGLETWAKMFLEKHGMSLCILAYDQRNSSCMKEVAQRGQERHGVHTPHAELYRDLRHSLGRLACHISAVKQVVEDASCLDYLFAEGTSRVLCIAPVPSVPPPKPDGLTTLEKILTRMLPSQDPRLKEYEEILLMMDQRMGLLRRILYEYSRPGFQPCVHVEVQVLDHFVTKRLRFLGGNRIIGCSKPACLCCYLYFKAHPAKPVELRSHLKIWPRWGPPVLPGGAEDDRFREQRRILVDMMKFLGEEVLDQIRQKGTAPQWHADSTTGITPSVPFDTHSRAGIGYLESHLAKLTLDGDYDPESSETEADNSGLLSETGSLLGGDGDGADSGEESDTEGGGAPL</sequence>
<dbReference type="PANTHER" id="PTHR42037">
    <property type="match status" value="1"/>
</dbReference>
<feature type="compositionally biased region" description="Acidic residues" evidence="1">
    <location>
        <begin position="458"/>
        <end position="469"/>
    </location>
</feature>
<accession>A0ABR1TA38</accession>
<dbReference type="PANTHER" id="PTHR42037:SF1">
    <property type="match status" value="1"/>
</dbReference>